<proteinExistence type="predicted"/>
<dbReference type="PANTHER" id="PTHR33383">
    <property type="entry name" value="MEMBRANE PROTEIN INSERTION EFFICIENCY FACTOR-RELATED"/>
    <property type="match status" value="1"/>
</dbReference>
<name>A0A4U8TAD2_9HELI</name>
<comment type="caution">
    <text evidence="1">The sequence shown here is derived from an EMBL/GenBank/DDBJ whole genome shotgun (WGS) entry which is preliminary data.</text>
</comment>
<gene>
    <name evidence="1" type="primary">yidD</name>
    <name evidence="1" type="ORF">LS71_005950</name>
</gene>
<dbReference type="NCBIfam" id="TIGR00278">
    <property type="entry name" value="membrane protein insertion efficiency factor YidD"/>
    <property type="match status" value="1"/>
</dbReference>
<dbReference type="EMBL" id="JRPR02000003">
    <property type="protein sequence ID" value="TLD96634.1"/>
    <property type="molecule type" value="Genomic_DNA"/>
</dbReference>
<evidence type="ECO:0000313" key="1">
    <source>
        <dbReference type="EMBL" id="TLD96634.1"/>
    </source>
</evidence>
<dbReference type="OrthoDB" id="9801753at2"/>
<evidence type="ECO:0000313" key="2">
    <source>
        <dbReference type="Proteomes" id="UP000029733"/>
    </source>
</evidence>
<keyword evidence="2" id="KW-1185">Reference proteome</keyword>
<dbReference type="InterPro" id="IPR002696">
    <property type="entry name" value="Membr_insert_effic_factor_YidD"/>
</dbReference>
<dbReference type="Proteomes" id="UP000029733">
    <property type="component" value="Unassembled WGS sequence"/>
</dbReference>
<dbReference type="Pfam" id="PF01809">
    <property type="entry name" value="YidD"/>
    <property type="match status" value="1"/>
</dbReference>
<sequence>MGLVRFYQKFLSPLTMGACRYYPSCSMYALWLLQFENPLLAVFKIMYRILRCNQLFAGGIAYPLVRLKLKNIVFEPKSVKYWLVPSTNVNFLDIISPFDKTYTMRVYIIKSLF</sequence>
<protein>
    <submittedName>
        <fullName evidence="1">Membrane protein insertion efficiency factor YidD</fullName>
    </submittedName>
</protein>
<dbReference type="AlphaFoldDB" id="A0A4U8TAD2"/>
<accession>A0A4U8TAD2</accession>
<organism evidence="1 2">
    <name type="scientific">Helicobacter jaachi</name>
    <dbReference type="NCBI Taxonomy" id="1677920"/>
    <lineage>
        <taxon>Bacteria</taxon>
        <taxon>Pseudomonadati</taxon>
        <taxon>Campylobacterota</taxon>
        <taxon>Epsilonproteobacteria</taxon>
        <taxon>Campylobacterales</taxon>
        <taxon>Helicobacteraceae</taxon>
        <taxon>Helicobacter</taxon>
    </lineage>
</organism>
<dbReference type="PANTHER" id="PTHR33383:SF1">
    <property type="entry name" value="MEMBRANE PROTEIN INSERTION EFFICIENCY FACTOR-RELATED"/>
    <property type="match status" value="1"/>
</dbReference>
<dbReference type="SMART" id="SM01234">
    <property type="entry name" value="Haemolytic"/>
    <property type="match status" value="1"/>
</dbReference>
<reference evidence="1 2" key="1">
    <citation type="journal article" date="2014" name="Genome Announc.">
        <title>Draft genome sequences of eight enterohepatic helicobacter species isolated from both laboratory and wild rodents.</title>
        <authorList>
            <person name="Sheh A."/>
            <person name="Shen Z."/>
            <person name="Fox J.G."/>
        </authorList>
    </citation>
    <scope>NUCLEOTIDE SEQUENCE [LARGE SCALE GENOMIC DNA]</scope>
    <source>
        <strain evidence="1 2">MIT 09-6949</strain>
    </source>
</reference>